<comment type="cofactor">
    <cofactor evidence="11">
        <name>a divalent metal cation</name>
        <dbReference type="ChEBI" id="CHEBI:60240"/>
    </cofactor>
    <text evidence="11">Binds 1 divalent metal cation per subunit.</text>
</comment>
<dbReference type="GO" id="GO:0046872">
    <property type="term" value="F:metal ion binding"/>
    <property type="evidence" value="ECO:0007669"/>
    <property type="project" value="UniProtKB-KW"/>
</dbReference>
<feature type="binding site" evidence="11">
    <location>
        <position position="127"/>
    </location>
    <ligand>
        <name>Zn(2+)</name>
        <dbReference type="ChEBI" id="CHEBI:29105"/>
    </ligand>
</feature>
<dbReference type="Proteomes" id="UP000247922">
    <property type="component" value="Unassembled WGS sequence"/>
</dbReference>
<evidence type="ECO:0000313" key="13">
    <source>
        <dbReference type="EMBL" id="PXW92146.1"/>
    </source>
</evidence>
<feature type="binding site" evidence="11">
    <location>
        <position position="193"/>
    </location>
    <ligand>
        <name>Zn(2+)</name>
        <dbReference type="ChEBI" id="CHEBI:29105"/>
    </ligand>
</feature>
<keyword evidence="4 11" id="KW-0479">Metal-binding</keyword>
<sequence length="384" mass="40764">MYIKGATLYLPEETIVGDVVIEGTTIAAIITPSHAAVTGEDVIDATGLSLIPGFIDTHIHGGYGVDVMDDTPDALSTLAQGLATEGTTAFLATTMTQANEVIEAALSRINHFEANETEAELLGVHLEGPFVEISKAGAQPEAHIQQPDINLFNRWLALSGNKIKTVTYAPENDADYRFTKHLVSLGINRSAGHTNLTFSGAEAATAEGVNRLTHLCNQMNGIHHRDIGLVGASFQLDALNAELIADGIHVSPEMMQLIVNNLTPKRLTLITDAMRAKGLSAGAYDLGGQTVYVKDGQATLKDGTLAGSVLSMIDGAKQLLALENVSLRDVIMMASVNPAKSAGVYQRKGSIESGKDADLLLVDDTLTIKATIVRGQRIIKEDLS</sequence>
<dbReference type="EMBL" id="QJJR01000003">
    <property type="protein sequence ID" value="PXW92146.1"/>
    <property type="molecule type" value="Genomic_DNA"/>
</dbReference>
<evidence type="ECO:0000313" key="14">
    <source>
        <dbReference type="Proteomes" id="UP000247922"/>
    </source>
</evidence>
<dbReference type="InterPro" id="IPR011059">
    <property type="entry name" value="Metal-dep_hydrolase_composite"/>
</dbReference>
<gene>
    <name evidence="13" type="ORF">DES38_103165</name>
</gene>
<dbReference type="CDD" id="cd00854">
    <property type="entry name" value="NagA"/>
    <property type="match status" value="1"/>
</dbReference>
<evidence type="ECO:0000256" key="2">
    <source>
        <dbReference type="ARBA" id="ARBA00011899"/>
    </source>
</evidence>
<dbReference type="GO" id="GO:0008448">
    <property type="term" value="F:N-acetylglucosamine-6-phosphate deacetylase activity"/>
    <property type="evidence" value="ECO:0007669"/>
    <property type="project" value="UniProtKB-EC"/>
</dbReference>
<evidence type="ECO:0000256" key="6">
    <source>
        <dbReference type="ARBA" id="ARBA00023277"/>
    </source>
</evidence>
<dbReference type="PANTHER" id="PTHR11113">
    <property type="entry name" value="N-ACETYLGLUCOSAMINE-6-PHOSPHATE DEACETYLASE"/>
    <property type="match status" value="1"/>
</dbReference>
<organism evidence="13 14">
    <name type="scientific">Streptohalobacillus salinus</name>
    <dbReference type="NCBI Taxonomy" id="621096"/>
    <lineage>
        <taxon>Bacteria</taxon>
        <taxon>Bacillati</taxon>
        <taxon>Bacillota</taxon>
        <taxon>Bacilli</taxon>
        <taxon>Bacillales</taxon>
        <taxon>Bacillaceae</taxon>
        <taxon>Streptohalobacillus</taxon>
    </lineage>
</organism>
<dbReference type="RefSeq" id="WP_110250777.1">
    <property type="nucleotide sequence ID" value="NZ_QJJR01000003.1"/>
</dbReference>
<proteinExistence type="inferred from homology"/>
<dbReference type="Pfam" id="PF01979">
    <property type="entry name" value="Amidohydro_1"/>
    <property type="match status" value="1"/>
</dbReference>
<comment type="catalytic activity">
    <reaction evidence="7">
        <text>N-acetyl-D-glucosamine 6-phosphate + H2O = D-glucosamine 6-phosphate + acetate</text>
        <dbReference type="Rhea" id="RHEA:22936"/>
        <dbReference type="ChEBI" id="CHEBI:15377"/>
        <dbReference type="ChEBI" id="CHEBI:30089"/>
        <dbReference type="ChEBI" id="CHEBI:57513"/>
        <dbReference type="ChEBI" id="CHEBI:58725"/>
        <dbReference type="EC" id="3.5.1.25"/>
    </reaction>
</comment>
<dbReference type="SUPFAM" id="SSF51556">
    <property type="entry name" value="Metallo-dependent hydrolases"/>
    <property type="match status" value="1"/>
</dbReference>
<dbReference type="EC" id="3.5.1.25" evidence="2"/>
<feature type="domain" description="Amidohydrolase-related" evidence="12">
    <location>
        <begin position="50"/>
        <end position="376"/>
    </location>
</feature>
<keyword evidence="5 9" id="KW-0378">Hydrolase</keyword>
<evidence type="ECO:0000256" key="11">
    <source>
        <dbReference type="PIRSR" id="PIRSR038994-3"/>
    </source>
</evidence>
<evidence type="ECO:0000256" key="5">
    <source>
        <dbReference type="ARBA" id="ARBA00022801"/>
    </source>
</evidence>
<evidence type="ECO:0000256" key="8">
    <source>
        <dbReference type="ARBA" id="ARBA00060590"/>
    </source>
</evidence>
<feature type="binding site" evidence="11">
    <location>
        <position position="214"/>
    </location>
    <ligand>
        <name>Zn(2+)</name>
        <dbReference type="ChEBI" id="CHEBI:29105"/>
    </ligand>
</feature>
<dbReference type="GO" id="GO:0006046">
    <property type="term" value="P:N-acetylglucosamine catabolic process"/>
    <property type="evidence" value="ECO:0007669"/>
    <property type="project" value="TreeGrafter"/>
</dbReference>
<feature type="active site" description="Proton donor/acceptor" evidence="10">
    <location>
        <position position="272"/>
    </location>
</feature>
<comment type="caution">
    <text evidence="13">The sequence shown here is derived from an EMBL/GenBank/DDBJ whole genome shotgun (WGS) entry which is preliminary data.</text>
</comment>
<keyword evidence="14" id="KW-1185">Reference proteome</keyword>
<reference evidence="13 14" key="1">
    <citation type="submission" date="2018-05" db="EMBL/GenBank/DDBJ databases">
        <title>Genomic Encyclopedia of Type Strains, Phase IV (KMG-IV): sequencing the most valuable type-strain genomes for metagenomic binning, comparative biology and taxonomic classification.</title>
        <authorList>
            <person name="Goeker M."/>
        </authorList>
    </citation>
    <scope>NUCLEOTIDE SEQUENCE [LARGE SCALE GENOMIC DNA]</scope>
    <source>
        <strain evidence="13 14">DSM 22440</strain>
    </source>
</reference>
<dbReference type="AlphaFoldDB" id="A0A2V3WFT8"/>
<dbReference type="SUPFAM" id="SSF51338">
    <property type="entry name" value="Composite domain of metallo-dependent hydrolases"/>
    <property type="match status" value="1"/>
</dbReference>
<name>A0A2V3WFT8_9BACI</name>
<comment type="pathway">
    <text evidence="8">Amino-sugar metabolism; N-acetylneuraminate degradation; D-fructose 6-phosphate from N-acetylneuraminate: step 4/5.</text>
</comment>
<dbReference type="FunFam" id="3.20.20.140:FF:000004">
    <property type="entry name" value="N-acetylglucosamine-6-phosphate deacetylase"/>
    <property type="match status" value="1"/>
</dbReference>
<dbReference type="InterPro" id="IPR006680">
    <property type="entry name" value="Amidohydro-rel"/>
</dbReference>
<comment type="similarity">
    <text evidence="1 9">Belongs to the metallo-dependent hydrolases superfamily. NagA family.</text>
</comment>
<dbReference type="PANTHER" id="PTHR11113:SF14">
    <property type="entry name" value="N-ACETYLGLUCOSAMINE-6-PHOSPHATE DEACETYLASE"/>
    <property type="match status" value="1"/>
</dbReference>
<dbReference type="InterPro" id="IPR032466">
    <property type="entry name" value="Metal_Hydrolase"/>
</dbReference>
<evidence type="ECO:0000256" key="9">
    <source>
        <dbReference type="PIRNR" id="PIRNR038994"/>
    </source>
</evidence>
<dbReference type="NCBIfam" id="TIGR00221">
    <property type="entry name" value="nagA"/>
    <property type="match status" value="1"/>
</dbReference>
<dbReference type="Gene3D" id="2.30.40.10">
    <property type="entry name" value="Urease, subunit C, domain 1"/>
    <property type="match status" value="1"/>
</dbReference>
<dbReference type="Gene3D" id="3.20.20.140">
    <property type="entry name" value="Metal-dependent hydrolases"/>
    <property type="match status" value="1"/>
</dbReference>
<protein>
    <recommendedName>
        <fullName evidence="3">N-acetylglucosamine-6-phosphate deacetylase</fullName>
        <ecNumber evidence="2">3.5.1.25</ecNumber>
    </recommendedName>
</protein>
<keyword evidence="6 9" id="KW-0119">Carbohydrate metabolism</keyword>
<evidence type="ECO:0000256" key="7">
    <source>
        <dbReference type="ARBA" id="ARBA00047647"/>
    </source>
</evidence>
<evidence type="ECO:0000256" key="3">
    <source>
        <dbReference type="ARBA" id="ARBA00018029"/>
    </source>
</evidence>
<dbReference type="InterPro" id="IPR003764">
    <property type="entry name" value="GlcNAc_6-P_deAcase"/>
</dbReference>
<evidence type="ECO:0000256" key="4">
    <source>
        <dbReference type="ARBA" id="ARBA00022723"/>
    </source>
</evidence>
<evidence type="ECO:0000259" key="12">
    <source>
        <dbReference type="Pfam" id="PF01979"/>
    </source>
</evidence>
<dbReference type="PIRSF" id="PIRSF038994">
    <property type="entry name" value="NagA"/>
    <property type="match status" value="1"/>
</dbReference>
<evidence type="ECO:0000256" key="1">
    <source>
        <dbReference type="ARBA" id="ARBA00010716"/>
    </source>
</evidence>
<accession>A0A2V3WFT8</accession>
<evidence type="ECO:0000256" key="10">
    <source>
        <dbReference type="PIRSR" id="PIRSR038994-1"/>
    </source>
</evidence>
<dbReference type="OrthoDB" id="9776488at2"/>